<accession>A0AAU8GRN2</accession>
<protein>
    <submittedName>
        <fullName evidence="3">Membrane protein</fullName>
    </submittedName>
</protein>
<feature type="transmembrane region" description="Helical" evidence="2">
    <location>
        <begin position="171"/>
        <end position="194"/>
    </location>
</feature>
<name>A0AAU8GRN2_9VIRU</name>
<feature type="region of interest" description="Disordered" evidence="1">
    <location>
        <begin position="241"/>
        <end position="281"/>
    </location>
</feature>
<keyword evidence="2" id="KW-0472">Membrane</keyword>
<proteinExistence type="predicted"/>
<evidence type="ECO:0000313" key="3">
    <source>
        <dbReference type="EMBL" id="XCH43651.1"/>
    </source>
</evidence>
<evidence type="ECO:0000256" key="2">
    <source>
        <dbReference type="SAM" id="Phobius"/>
    </source>
</evidence>
<organism evidence="3">
    <name type="scientific">Mycobacterium phage Pharb</name>
    <dbReference type="NCBI Taxonomy" id="3136626"/>
    <lineage>
        <taxon>Viruses</taxon>
    </lineage>
</organism>
<reference evidence="3" key="1">
    <citation type="submission" date="2024-04" db="EMBL/GenBank/DDBJ databases">
        <authorList>
            <person name="Bains C."/>
            <person name="Hallett B."/>
            <person name="Lee H."/>
            <person name="Redzematovic E."/>
            <person name="Hutchison K.W."/>
            <person name="Molloy S.D."/>
            <person name="Viland M.D."/>
            <person name="Lewis C.M."/>
            <person name="Garlena R.A."/>
            <person name="Russell D.A."/>
            <person name="Jacobs-Sera D."/>
            <person name="Hatfull G.F."/>
        </authorList>
    </citation>
    <scope>NUCLEOTIDE SEQUENCE</scope>
</reference>
<evidence type="ECO:0000256" key="1">
    <source>
        <dbReference type="SAM" id="MobiDB-lite"/>
    </source>
</evidence>
<keyword evidence="2" id="KW-1133">Transmembrane helix</keyword>
<dbReference type="EMBL" id="PP750966">
    <property type="protein sequence ID" value="XCH43651.1"/>
    <property type="molecule type" value="Genomic_DNA"/>
</dbReference>
<keyword evidence="2" id="KW-0812">Transmembrane</keyword>
<feature type="transmembrane region" description="Helical" evidence="2">
    <location>
        <begin position="141"/>
        <end position="159"/>
    </location>
</feature>
<feature type="transmembrane region" description="Helical" evidence="2">
    <location>
        <begin position="66"/>
        <end position="85"/>
    </location>
</feature>
<gene>
    <name evidence="3" type="primary">42</name>
    <name evidence="3" type="ORF">SEA_PHARB_42</name>
</gene>
<feature type="compositionally biased region" description="Basic and acidic residues" evidence="1">
    <location>
        <begin position="248"/>
        <end position="259"/>
    </location>
</feature>
<feature type="transmembrane region" description="Helical" evidence="2">
    <location>
        <begin position="206"/>
        <end position="228"/>
    </location>
</feature>
<feature type="transmembrane region" description="Helical" evidence="2">
    <location>
        <begin position="28"/>
        <end position="45"/>
    </location>
</feature>
<sequence>MTLTALAVAAAAVSLIIRRRTWRAPGEVAATVAVLLFGLATYLSSDQCNVGETLWQATGLGYLDNFAGQLLYISGMLAVLQQALYRVADDVERTEIIDAFVRGPINLLIPGMLSTMYMSAALHDEPVEFDVMAHGADVWALLYRGMYLACMAYITLLVFRVLRTVQRTGGGYVVSSVYLLGCAISLTTCTLRVVEMVHPTAHLNEIPVTLRALLSIVVSIAAAASWLIKMRGYRRLLRQTRTTRRQRRGDTLQSHRERLTPTTVGVHDDDGDQLTPANPRI</sequence>